<sequence>MLTLPISFHIADYQIPEGTEARIYLHKPSGAEVYNSAAIEENAVIVQPTMQMYAEEGEAIGQLQIIKDTTVAASFAIVFCIHKNIISDSAIESKDEFDILDTLINQAREEIKNAQNATSAANTAAESATTAANAANTGAEAATSAAESATTAADAANAGAEAATSAATSANVAADRANEAAGNIEQANIKPLAYSVSGESITAGNSAEKPLIGLTVHGWAEQVITTGAQLIDFEHAPTRSCVLVDASTGTYRCNMDNTSYSFLDLPESVFGKILSGKGKTLRFQCDASKPNTLISIVIYGTREDGLDYQDAAGTPGSNYVEMVVSDQFTSVTRAVLRFNQTQGATTTDTTTIYSGLMLYFRESAVLPFELYTGNAPSPSVEYPQAIDIAGIDGNISINLMGYNLWDGTEQEDVTGYTTGMIPWDGGDRVHILFDGNTDNADGELVCSIDYYEQVGKKVGANAMSVKTGTTYTKVKFTATGINAGGIGKNVDIKTVKYIVVAIKPFNNTATKISFKNVVISSSADTVFVGYTPSILNVIATPNGLPAVPVSAGGNYTDENGQQWICDEIVRNERGTGKRIQRIGIIESYASETINTAYMSTTGQLTEGATVLYVLDDVIETDLSAEEIAALSALHTYYPTTTISNDAGCDMTAAYVTQYYQGVGDAMFYGVADNLTTEASGTSVLDAHQGKVLDNKIGALADLETTAKSSAVAAINEVKSETVSLIPTVLFDSPTRVGSGTFTESIYNFERIRIYYKIRYEYGSVDIYTSFISSDGVVDLIGFFDFNNYLGAHLHRINLTDTTFSTVYAYQYFPPSTEKTDVGGDDAIAIYRVEGYRS</sequence>
<organism evidence="2">
    <name type="scientific">Phage sp. ctez94</name>
    <dbReference type="NCBI Taxonomy" id="2826750"/>
    <lineage>
        <taxon>Viruses</taxon>
    </lineage>
</organism>
<dbReference type="EMBL" id="BK015726">
    <property type="protein sequence ID" value="DAE22078.1"/>
    <property type="molecule type" value="Genomic_DNA"/>
</dbReference>
<reference evidence="2" key="1">
    <citation type="journal article" date="2021" name="Proc. Natl. Acad. Sci. U.S.A.">
        <title>A Catalog of Tens of Thousands of Viruses from Human Metagenomes Reveals Hidden Associations with Chronic Diseases.</title>
        <authorList>
            <person name="Tisza M.J."/>
            <person name="Buck C.B."/>
        </authorList>
    </citation>
    <scope>NUCLEOTIDE SEQUENCE</scope>
    <source>
        <strain evidence="2">Ctez94</strain>
    </source>
</reference>
<accession>A0A8S5QSA2</accession>
<evidence type="ECO:0000256" key="1">
    <source>
        <dbReference type="SAM" id="Coils"/>
    </source>
</evidence>
<protein>
    <submittedName>
        <fullName evidence="2">Baseplate component</fullName>
    </submittedName>
</protein>
<keyword evidence="1" id="KW-0175">Coiled coil</keyword>
<feature type="coiled-coil region" evidence="1">
    <location>
        <begin position="97"/>
        <end position="124"/>
    </location>
</feature>
<proteinExistence type="predicted"/>
<name>A0A8S5QSA2_9VIRU</name>
<evidence type="ECO:0000313" key="2">
    <source>
        <dbReference type="EMBL" id="DAE22078.1"/>
    </source>
</evidence>